<dbReference type="Proteomes" id="UP000247233">
    <property type="component" value="Unassembled WGS sequence"/>
</dbReference>
<dbReference type="InterPro" id="IPR029063">
    <property type="entry name" value="SAM-dependent_MTases_sf"/>
</dbReference>
<accession>A0A317WCZ7</accession>
<proteinExistence type="predicted"/>
<organism evidence="2 3">
    <name type="scientific">Aspergillus heteromorphus CBS 117.55</name>
    <dbReference type="NCBI Taxonomy" id="1448321"/>
    <lineage>
        <taxon>Eukaryota</taxon>
        <taxon>Fungi</taxon>
        <taxon>Dikarya</taxon>
        <taxon>Ascomycota</taxon>
        <taxon>Pezizomycotina</taxon>
        <taxon>Eurotiomycetes</taxon>
        <taxon>Eurotiomycetidae</taxon>
        <taxon>Eurotiales</taxon>
        <taxon>Aspergillaceae</taxon>
        <taxon>Aspergillus</taxon>
        <taxon>Aspergillus subgen. Circumdati</taxon>
    </lineage>
</organism>
<dbReference type="PANTHER" id="PTHR43712">
    <property type="entry name" value="PUTATIVE (AFU_ORTHOLOGUE AFUA_4G14580)-RELATED"/>
    <property type="match status" value="1"/>
</dbReference>
<dbReference type="PANTHER" id="PTHR43712:SF19">
    <property type="entry name" value="DUAL O-METHYLTRANSFERASE_FAD-DEPENDENT MONOOXYGENASE ELCB"/>
    <property type="match status" value="1"/>
</dbReference>
<dbReference type="AlphaFoldDB" id="A0A317WCZ7"/>
<dbReference type="RefSeq" id="XP_025399305.1">
    <property type="nucleotide sequence ID" value="XM_025546604.1"/>
</dbReference>
<feature type="region of interest" description="Disordered" evidence="1">
    <location>
        <begin position="80"/>
        <end position="137"/>
    </location>
</feature>
<dbReference type="GeneID" id="37068841"/>
<evidence type="ECO:0008006" key="4">
    <source>
        <dbReference type="Google" id="ProtNLM"/>
    </source>
</evidence>
<evidence type="ECO:0000313" key="3">
    <source>
        <dbReference type="Proteomes" id="UP000247233"/>
    </source>
</evidence>
<sequence>MAMAEATQPSGDRVNRTAYNLAFDTPLPFFQHLNQSPSGADMFAGYMSSLDVAGGTAQHHLLRAFDWAALGDAHVVDHALPTPPLHGAGPPRRDPPSPSPSPRSNPNPEPIPIPIPNPTHRPNPKIHLTPHDFFTPQPPPIAQTANIYLLRRILHNWPDHHAIQILQHLVDAMSTKISLDRQTQHSGSKSPPQPPLLFIMDTILPASPGEITAYQEGLLRMRDLVMGQSFNSGERGWEGWVRLLRATTPPLRVVRPVVKPVGSHMSGLVLGVDVDVAVDFDFDGVGGEEGIWSVRFFFLSII</sequence>
<gene>
    <name evidence="2" type="ORF">BO70DRAFT_396332</name>
</gene>
<dbReference type="VEuPathDB" id="FungiDB:BO70DRAFT_396332"/>
<dbReference type="OrthoDB" id="1606438at2759"/>
<evidence type="ECO:0000313" key="2">
    <source>
        <dbReference type="EMBL" id="PWY82040.1"/>
    </source>
</evidence>
<reference evidence="2 3" key="1">
    <citation type="submission" date="2016-12" db="EMBL/GenBank/DDBJ databases">
        <title>The genomes of Aspergillus section Nigri reveals drivers in fungal speciation.</title>
        <authorList>
            <consortium name="DOE Joint Genome Institute"/>
            <person name="Vesth T.C."/>
            <person name="Nybo J."/>
            <person name="Theobald S."/>
            <person name="Brandl J."/>
            <person name="Frisvad J.C."/>
            <person name="Nielsen K.F."/>
            <person name="Lyhne E.K."/>
            <person name="Kogle M.E."/>
            <person name="Kuo A."/>
            <person name="Riley R."/>
            <person name="Clum A."/>
            <person name="Nolan M."/>
            <person name="Lipzen A."/>
            <person name="Salamov A."/>
            <person name="Henrissat B."/>
            <person name="Wiebenga A."/>
            <person name="De Vries R.P."/>
            <person name="Grigoriev I.V."/>
            <person name="Mortensen U.H."/>
            <person name="Andersen M.R."/>
            <person name="Baker S.E."/>
        </authorList>
    </citation>
    <scope>NUCLEOTIDE SEQUENCE [LARGE SCALE GENOMIC DNA]</scope>
    <source>
        <strain evidence="2 3">CBS 117.55</strain>
    </source>
</reference>
<dbReference type="SUPFAM" id="SSF53335">
    <property type="entry name" value="S-adenosyl-L-methionine-dependent methyltransferases"/>
    <property type="match status" value="1"/>
</dbReference>
<protein>
    <recommendedName>
        <fullName evidence="4">O-methyltransferase domain-containing protein</fullName>
    </recommendedName>
</protein>
<name>A0A317WCZ7_9EURO</name>
<comment type="caution">
    <text evidence="2">The sequence shown here is derived from an EMBL/GenBank/DDBJ whole genome shotgun (WGS) entry which is preliminary data.</text>
</comment>
<dbReference type="EMBL" id="MSFL01000012">
    <property type="protein sequence ID" value="PWY82040.1"/>
    <property type="molecule type" value="Genomic_DNA"/>
</dbReference>
<dbReference type="Gene3D" id="3.40.50.150">
    <property type="entry name" value="Vaccinia Virus protein VP39"/>
    <property type="match status" value="2"/>
</dbReference>
<evidence type="ECO:0000256" key="1">
    <source>
        <dbReference type="SAM" id="MobiDB-lite"/>
    </source>
</evidence>
<keyword evidence="3" id="KW-1185">Reference proteome</keyword>
<feature type="compositionally biased region" description="Pro residues" evidence="1">
    <location>
        <begin position="96"/>
        <end position="121"/>
    </location>
</feature>